<dbReference type="AlphaFoldDB" id="A0AAN8PU28"/>
<evidence type="ECO:0000313" key="3">
    <source>
        <dbReference type="Proteomes" id="UP001347796"/>
    </source>
</evidence>
<name>A0AAN8PU28_PATCE</name>
<gene>
    <name evidence="2" type="ORF">SNE40_006788</name>
</gene>
<sequence length="139" mass="15626">MGHTIDYILKVEYLLSPLHRIRALEGAFCNTRGGIGKNVESDLVQEHSVRNQKNLIRHLGSNKSERAITRSTIAAGAVTNIIDQVDESLKLYRPRGKHHKSKSIKDEEIVAKSLRELRPCKIVYLAGNVMVLQTSKRAL</sequence>
<organism evidence="2 3">
    <name type="scientific">Patella caerulea</name>
    <name type="common">Rayed Mediterranean limpet</name>
    <dbReference type="NCBI Taxonomy" id="87958"/>
    <lineage>
        <taxon>Eukaryota</taxon>
        <taxon>Metazoa</taxon>
        <taxon>Spiralia</taxon>
        <taxon>Lophotrochozoa</taxon>
        <taxon>Mollusca</taxon>
        <taxon>Gastropoda</taxon>
        <taxon>Patellogastropoda</taxon>
        <taxon>Patelloidea</taxon>
        <taxon>Patellidae</taxon>
        <taxon>Patella</taxon>
    </lineage>
</organism>
<comment type="caution">
    <text evidence="2">The sequence shown here is derived from an EMBL/GenBank/DDBJ whole genome shotgun (WGS) entry which is preliminary data.</text>
</comment>
<reference evidence="2 3" key="1">
    <citation type="submission" date="2024-01" db="EMBL/GenBank/DDBJ databases">
        <title>The genome of the rayed Mediterranean limpet Patella caerulea (Linnaeus, 1758).</title>
        <authorList>
            <person name="Anh-Thu Weber A."/>
            <person name="Halstead-Nussloch G."/>
        </authorList>
    </citation>
    <scope>NUCLEOTIDE SEQUENCE [LARGE SCALE GENOMIC DNA]</scope>
    <source>
        <strain evidence="2">AATW-2023a</strain>
        <tissue evidence="2">Whole specimen</tissue>
    </source>
</reference>
<evidence type="ECO:0000313" key="2">
    <source>
        <dbReference type="EMBL" id="KAK6184288.1"/>
    </source>
</evidence>
<keyword evidence="3" id="KW-1185">Reference proteome</keyword>
<dbReference type="Proteomes" id="UP001347796">
    <property type="component" value="Unassembled WGS sequence"/>
</dbReference>
<dbReference type="InterPro" id="IPR046496">
    <property type="entry name" value="DUF6589"/>
</dbReference>
<evidence type="ECO:0000259" key="1">
    <source>
        <dbReference type="Pfam" id="PF20231"/>
    </source>
</evidence>
<dbReference type="EMBL" id="JAZGQO010000006">
    <property type="protein sequence ID" value="KAK6184288.1"/>
    <property type="molecule type" value="Genomic_DNA"/>
</dbReference>
<dbReference type="Pfam" id="PF20231">
    <property type="entry name" value="DUF6589"/>
    <property type="match status" value="1"/>
</dbReference>
<feature type="domain" description="DUF6589" evidence="1">
    <location>
        <begin position="5"/>
        <end position="98"/>
    </location>
</feature>
<protein>
    <recommendedName>
        <fullName evidence="1">DUF6589 domain-containing protein</fullName>
    </recommendedName>
</protein>
<accession>A0AAN8PU28</accession>
<proteinExistence type="predicted"/>